<dbReference type="SUPFAM" id="SSF144083">
    <property type="entry name" value="Magnesium transport protein CorA, transmembrane region"/>
    <property type="match status" value="1"/>
</dbReference>
<dbReference type="Gene3D" id="3.30.460.20">
    <property type="entry name" value="CorA soluble domain-like"/>
    <property type="match status" value="1"/>
</dbReference>
<name>A0A4R1GGD6_9GAMM</name>
<evidence type="ECO:0000256" key="1">
    <source>
        <dbReference type="ARBA" id="ARBA00004651"/>
    </source>
</evidence>
<dbReference type="SUPFAM" id="SSF143865">
    <property type="entry name" value="CorA soluble domain-like"/>
    <property type="match status" value="1"/>
</dbReference>
<comment type="caution">
    <text evidence="12">The sequence shown here is derived from an EMBL/GenBank/DDBJ whole genome shotgun (WGS) entry which is preliminary data.</text>
</comment>
<dbReference type="GO" id="GO:0015087">
    <property type="term" value="F:cobalt ion transmembrane transporter activity"/>
    <property type="evidence" value="ECO:0007669"/>
    <property type="project" value="TreeGrafter"/>
</dbReference>
<dbReference type="InterPro" id="IPR045863">
    <property type="entry name" value="CorA_TM1_TM2"/>
</dbReference>
<evidence type="ECO:0000256" key="4">
    <source>
        <dbReference type="ARBA" id="ARBA00022475"/>
    </source>
</evidence>
<keyword evidence="7" id="KW-0862">Zinc</keyword>
<keyword evidence="3" id="KW-0813">Transport</keyword>
<keyword evidence="6 11" id="KW-0812">Transmembrane</keyword>
<dbReference type="NCBIfam" id="NF007092">
    <property type="entry name" value="PRK09546.1"/>
    <property type="match status" value="1"/>
</dbReference>
<keyword evidence="10 11" id="KW-0472">Membrane</keyword>
<dbReference type="AlphaFoldDB" id="A0A4R1GGD6"/>
<evidence type="ECO:0000256" key="7">
    <source>
        <dbReference type="ARBA" id="ARBA00022833"/>
    </source>
</evidence>
<feature type="transmembrane region" description="Helical" evidence="11">
    <location>
        <begin position="286"/>
        <end position="308"/>
    </location>
</feature>
<dbReference type="EMBL" id="SMFU01000009">
    <property type="protein sequence ID" value="TCK05725.1"/>
    <property type="molecule type" value="Genomic_DNA"/>
</dbReference>
<evidence type="ECO:0000313" key="13">
    <source>
        <dbReference type="Proteomes" id="UP000294546"/>
    </source>
</evidence>
<protein>
    <submittedName>
        <fullName evidence="12">Zinc transporter</fullName>
    </submittedName>
</protein>
<dbReference type="CDD" id="cd12833">
    <property type="entry name" value="ZntB-like_1"/>
    <property type="match status" value="1"/>
</dbReference>
<keyword evidence="8 11" id="KW-1133">Transmembrane helix</keyword>
<dbReference type="GO" id="GO:0015095">
    <property type="term" value="F:magnesium ion transmembrane transporter activity"/>
    <property type="evidence" value="ECO:0007669"/>
    <property type="project" value="TreeGrafter"/>
</dbReference>
<keyword evidence="9" id="KW-0406">Ion transport</keyword>
<evidence type="ECO:0000256" key="3">
    <source>
        <dbReference type="ARBA" id="ARBA00022448"/>
    </source>
</evidence>
<evidence type="ECO:0000256" key="5">
    <source>
        <dbReference type="ARBA" id="ARBA00022519"/>
    </source>
</evidence>
<sequence>MVARGKRRRRKNSVADELTHTLNTDLKPLHALLLDGQGGGRDMDAAEINAWQPDQGLAWLHLDYTDPEQSDWLRNHSGLSELVCEALLTENTRPRATLTGDGLLIALRGVNLNPGADPEDMVSIRLYVTPDRIISTRKRRLLSVTSLAEDCRNGEGPANVADFLVQLSGNLVERMGEVVEEIEEELSSLELQLLDDGHSAAIRQSLSNLRRQTITLRRYFGPQRDAFSQLQNDRASWLSNDHRLELREISDRLLRHIEDLDMIRERAAMAQDELVSQQSDQLNQRMYLLSLIAAVFLPLGFLTGLLGINVGGIPGSENPYAFGIFMLILTLLVALQVWYFRRQRWF</sequence>
<dbReference type="GO" id="GO:0000287">
    <property type="term" value="F:magnesium ion binding"/>
    <property type="evidence" value="ECO:0007669"/>
    <property type="project" value="TreeGrafter"/>
</dbReference>
<evidence type="ECO:0000256" key="11">
    <source>
        <dbReference type="SAM" id="Phobius"/>
    </source>
</evidence>
<dbReference type="GO" id="GO:0005886">
    <property type="term" value="C:plasma membrane"/>
    <property type="evidence" value="ECO:0007669"/>
    <property type="project" value="UniProtKB-SubCell"/>
</dbReference>
<evidence type="ECO:0000256" key="2">
    <source>
        <dbReference type="ARBA" id="ARBA00009765"/>
    </source>
</evidence>
<accession>A0A4R1GGD6</accession>
<dbReference type="InterPro" id="IPR045861">
    <property type="entry name" value="CorA_cytoplasmic_dom"/>
</dbReference>
<organism evidence="12 13">
    <name type="scientific">Marinobacterium mangrovicola</name>
    <dbReference type="NCBI Taxonomy" id="1476959"/>
    <lineage>
        <taxon>Bacteria</taxon>
        <taxon>Pseudomonadati</taxon>
        <taxon>Pseudomonadota</taxon>
        <taxon>Gammaproteobacteria</taxon>
        <taxon>Oceanospirillales</taxon>
        <taxon>Oceanospirillaceae</taxon>
        <taxon>Marinobacterium</taxon>
    </lineage>
</organism>
<evidence type="ECO:0000256" key="8">
    <source>
        <dbReference type="ARBA" id="ARBA00022989"/>
    </source>
</evidence>
<dbReference type="Gene3D" id="1.20.58.340">
    <property type="entry name" value="Magnesium transport protein CorA, transmembrane region"/>
    <property type="match status" value="2"/>
</dbReference>
<keyword evidence="4" id="KW-1003">Cell membrane</keyword>
<evidence type="ECO:0000256" key="6">
    <source>
        <dbReference type="ARBA" id="ARBA00022692"/>
    </source>
</evidence>
<dbReference type="Proteomes" id="UP000294546">
    <property type="component" value="Unassembled WGS sequence"/>
</dbReference>
<dbReference type="PANTHER" id="PTHR46494">
    <property type="entry name" value="CORA FAMILY METAL ION TRANSPORTER (EUROFUNG)"/>
    <property type="match status" value="1"/>
</dbReference>
<dbReference type="PANTHER" id="PTHR46494:SF3">
    <property type="entry name" value="ZINC TRANSPORT PROTEIN ZNTB"/>
    <property type="match status" value="1"/>
</dbReference>
<keyword evidence="13" id="KW-1185">Reference proteome</keyword>
<evidence type="ECO:0000256" key="10">
    <source>
        <dbReference type="ARBA" id="ARBA00023136"/>
    </source>
</evidence>
<reference evidence="12 13" key="1">
    <citation type="submission" date="2019-03" db="EMBL/GenBank/DDBJ databases">
        <title>Genomic Encyclopedia of Archaeal and Bacterial Type Strains, Phase II (KMG-II): from individual species to whole genera.</title>
        <authorList>
            <person name="Goeker M."/>
        </authorList>
    </citation>
    <scope>NUCLEOTIDE SEQUENCE [LARGE SCALE GENOMIC DNA]</scope>
    <source>
        <strain evidence="12 13">DSM 27697</strain>
    </source>
</reference>
<keyword evidence="5" id="KW-0997">Cell inner membrane</keyword>
<proteinExistence type="inferred from homology"/>
<dbReference type="InterPro" id="IPR002523">
    <property type="entry name" value="MgTranspt_CorA/ZnTranspt_ZntB"/>
</dbReference>
<dbReference type="GO" id="GO:0050897">
    <property type="term" value="F:cobalt ion binding"/>
    <property type="evidence" value="ECO:0007669"/>
    <property type="project" value="TreeGrafter"/>
</dbReference>
<comment type="similarity">
    <text evidence="2">Belongs to the CorA metal ion transporter (MIT) (TC 1.A.35) family.</text>
</comment>
<gene>
    <name evidence="12" type="ORF">CLV83_2653</name>
</gene>
<comment type="subcellular location">
    <subcellularLocation>
        <location evidence="1">Cell membrane</location>
        <topology evidence="1">Multi-pass membrane protein</topology>
    </subcellularLocation>
</comment>
<dbReference type="OrthoDB" id="9803484at2"/>
<dbReference type="Pfam" id="PF01544">
    <property type="entry name" value="CorA"/>
    <property type="match status" value="1"/>
</dbReference>
<feature type="transmembrane region" description="Helical" evidence="11">
    <location>
        <begin position="320"/>
        <end position="340"/>
    </location>
</feature>
<evidence type="ECO:0000256" key="9">
    <source>
        <dbReference type="ARBA" id="ARBA00023065"/>
    </source>
</evidence>
<evidence type="ECO:0000313" key="12">
    <source>
        <dbReference type="EMBL" id="TCK05725.1"/>
    </source>
</evidence>